<dbReference type="NCBIfam" id="TIGR02937">
    <property type="entry name" value="sigma70-ECF"/>
    <property type="match status" value="1"/>
</dbReference>
<dbReference type="InterPro" id="IPR013325">
    <property type="entry name" value="RNA_pol_sigma_r2"/>
</dbReference>
<dbReference type="RefSeq" id="WP_225451194.1">
    <property type="nucleotide sequence ID" value="NZ_JAIWXB010000037.1"/>
</dbReference>
<keyword evidence="2" id="KW-0805">Transcription regulation</keyword>
<sequence length="192" mass="21866">MAKKDIFDIPDEKVLNLFFEQQRNKTLVVLQNRLALSLDDAEDIYQEACIALYQNIQSGKLVELTSSLSTYFTSICMNKGKKVLDRRPDNISFEGAVENTEGDEYSTTQIETILGLGDGITAEQRATMRDIVQDLPSPCEEILWSYYGDGLQMKEIAELIGFNGSDSVKSKKSQCMSKLKDRFMRIIKEFYE</sequence>
<dbReference type="Gene3D" id="1.10.10.10">
    <property type="entry name" value="Winged helix-like DNA-binding domain superfamily/Winged helix DNA-binding domain"/>
    <property type="match status" value="1"/>
</dbReference>
<dbReference type="GO" id="GO:0006352">
    <property type="term" value="P:DNA-templated transcription initiation"/>
    <property type="evidence" value="ECO:0007669"/>
    <property type="project" value="InterPro"/>
</dbReference>
<keyword evidence="4" id="KW-0238">DNA-binding</keyword>
<evidence type="ECO:0000256" key="3">
    <source>
        <dbReference type="ARBA" id="ARBA00023082"/>
    </source>
</evidence>
<dbReference type="PANTHER" id="PTHR43133:SF8">
    <property type="entry name" value="RNA POLYMERASE SIGMA FACTOR HI_1459-RELATED"/>
    <property type="match status" value="1"/>
</dbReference>
<comment type="similarity">
    <text evidence="1">Belongs to the sigma-70 factor family. ECF subfamily.</text>
</comment>
<keyword evidence="3" id="KW-0731">Sigma factor</keyword>
<gene>
    <name evidence="6" type="ORF">LD004_21515</name>
</gene>
<evidence type="ECO:0000256" key="4">
    <source>
        <dbReference type="ARBA" id="ARBA00023125"/>
    </source>
</evidence>
<dbReference type="SUPFAM" id="SSF88946">
    <property type="entry name" value="Sigma2 domain of RNA polymerase sigma factors"/>
    <property type="match status" value="1"/>
</dbReference>
<keyword evidence="5" id="KW-0804">Transcription</keyword>
<dbReference type="PANTHER" id="PTHR43133">
    <property type="entry name" value="RNA POLYMERASE ECF-TYPE SIGMA FACTO"/>
    <property type="match status" value="1"/>
</dbReference>
<reference evidence="6" key="1">
    <citation type="submission" date="2023-08" db="EMBL/GenBank/DDBJ databases">
        <title>Mucin Metabolism Genes Underlie the Key Renovations of Bacteroides xylanisolvens Genomes in Captive Great Apes.</title>
        <authorList>
            <person name="Nishida A.H."/>
        </authorList>
    </citation>
    <scope>NUCLEOTIDE SEQUENCE</scope>
    <source>
        <strain evidence="6">P13.H9</strain>
    </source>
</reference>
<evidence type="ECO:0000256" key="2">
    <source>
        <dbReference type="ARBA" id="ARBA00023015"/>
    </source>
</evidence>
<organism evidence="6 7">
    <name type="scientific">Bacteroides xylanisolvens</name>
    <dbReference type="NCBI Taxonomy" id="371601"/>
    <lineage>
        <taxon>Bacteria</taxon>
        <taxon>Pseudomonadati</taxon>
        <taxon>Bacteroidota</taxon>
        <taxon>Bacteroidia</taxon>
        <taxon>Bacteroidales</taxon>
        <taxon>Bacteroidaceae</taxon>
        <taxon>Bacteroides</taxon>
    </lineage>
</organism>
<dbReference type="InterPro" id="IPR013324">
    <property type="entry name" value="RNA_pol_sigma_r3/r4-like"/>
</dbReference>
<dbReference type="GO" id="GO:0016987">
    <property type="term" value="F:sigma factor activity"/>
    <property type="evidence" value="ECO:0007669"/>
    <property type="project" value="UniProtKB-KW"/>
</dbReference>
<dbReference type="AlphaFoldDB" id="A0AAW4T4X7"/>
<evidence type="ECO:0000313" key="6">
    <source>
        <dbReference type="EMBL" id="MCA4706186.1"/>
    </source>
</evidence>
<dbReference type="InterPro" id="IPR014284">
    <property type="entry name" value="RNA_pol_sigma-70_dom"/>
</dbReference>
<evidence type="ECO:0000256" key="1">
    <source>
        <dbReference type="ARBA" id="ARBA00010641"/>
    </source>
</evidence>
<dbReference type="EMBL" id="JAIWYE010000037">
    <property type="protein sequence ID" value="MCA4706186.1"/>
    <property type="molecule type" value="Genomic_DNA"/>
</dbReference>
<dbReference type="InterPro" id="IPR039425">
    <property type="entry name" value="RNA_pol_sigma-70-like"/>
</dbReference>
<dbReference type="Proteomes" id="UP001198461">
    <property type="component" value="Unassembled WGS sequence"/>
</dbReference>
<dbReference type="SUPFAM" id="SSF88659">
    <property type="entry name" value="Sigma3 and sigma4 domains of RNA polymerase sigma factors"/>
    <property type="match status" value="1"/>
</dbReference>
<evidence type="ECO:0000313" key="7">
    <source>
        <dbReference type="Proteomes" id="UP001198461"/>
    </source>
</evidence>
<comment type="caution">
    <text evidence="6">The sequence shown here is derived from an EMBL/GenBank/DDBJ whole genome shotgun (WGS) entry which is preliminary data.</text>
</comment>
<dbReference type="Gene3D" id="1.10.1740.10">
    <property type="match status" value="1"/>
</dbReference>
<proteinExistence type="inferred from homology"/>
<accession>A0AAW4T4X7</accession>
<dbReference type="InterPro" id="IPR036388">
    <property type="entry name" value="WH-like_DNA-bd_sf"/>
</dbReference>
<dbReference type="GO" id="GO:0003677">
    <property type="term" value="F:DNA binding"/>
    <property type="evidence" value="ECO:0007669"/>
    <property type="project" value="UniProtKB-KW"/>
</dbReference>
<name>A0AAW4T4X7_9BACE</name>
<evidence type="ECO:0000256" key="5">
    <source>
        <dbReference type="ARBA" id="ARBA00023163"/>
    </source>
</evidence>
<protein>
    <submittedName>
        <fullName evidence="6">Sigma-70 family RNA polymerase sigma factor</fullName>
    </submittedName>
</protein>